<organism evidence="2 3">
    <name type="scientific">Paenibacillus thermoaerophilus</name>
    <dbReference type="NCBI Taxonomy" id="1215385"/>
    <lineage>
        <taxon>Bacteria</taxon>
        <taxon>Bacillati</taxon>
        <taxon>Bacillota</taxon>
        <taxon>Bacilli</taxon>
        <taxon>Bacillales</taxon>
        <taxon>Paenibacillaceae</taxon>
        <taxon>Paenibacillus</taxon>
    </lineage>
</organism>
<protein>
    <submittedName>
        <fullName evidence="2">Uncharacterized protein</fullName>
    </submittedName>
</protein>
<comment type="caution">
    <text evidence="2">The sequence shown here is derived from an EMBL/GenBank/DDBJ whole genome shotgun (WGS) entry which is preliminary data.</text>
</comment>
<gene>
    <name evidence="2" type="ORF">ACFQWB_06565</name>
</gene>
<sequence>MAKKIISILLVLVLVLTSASSVMAQNKDESQAQKPLTKEEIQKIHQEFEKHKDKLQVTPEEPYKEVKLDNGYTLFASIKEVPVTESSSSENALTTSNASAADYVQQTKEIVSSQGAKNAVGWVLYQMDFHTRWTYDYSKVVDGYSWVTVFNGAVWTFKASSVYGPNKANYNMEWDWTGAATFAYIVAGYELYTTTLTTLHLVRYDGSYAWRFV</sequence>
<dbReference type="EMBL" id="JBHTGQ010000014">
    <property type="protein sequence ID" value="MFC7749603.1"/>
    <property type="molecule type" value="Genomic_DNA"/>
</dbReference>
<proteinExistence type="predicted"/>
<evidence type="ECO:0000313" key="2">
    <source>
        <dbReference type="EMBL" id="MFC7749603.1"/>
    </source>
</evidence>
<keyword evidence="1" id="KW-0732">Signal</keyword>
<name>A0ABW2V248_9BACL</name>
<feature type="signal peptide" evidence="1">
    <location>
        <begin position="1"/>
        <end position="24"/>
    </location>
</feature>
<evidence type="ECO:0000256" key="1">
    <source>
        <dbReference type="SAM" id="SignalP"/>
    </source>
</evidence>
<reference evidence="3" key="1">
    <citation type="journal article" date="2019" name="Int. J. Syst. Evol. Microbiol.">
        <title>The Global Catalogue of Microorganisms (GCM) 10K type strain sequencing project: providing services to taxonomists for standard genome sequencing and annotation.</title>
        <authorList>
            <consortium name="The Broad Institute Genomics Platform"/>
            <consortium name="The Broad Institute Genome Sequencing Center for Infectious Disease"/>
            <person name="Wu L."/>
            <person name="Ma J."/>
        </authorList>
    </citation>
    <scope>NUCLEOTIDE SEQUENCE [LARGE SCALE GENOMIC DNA]</scope>
    <source>
        <strain evidence="3">JCM 18657</strain>
    </source>
</reference>
<accession>A0ABW2V248</accession>
<evidence type="ECO:0000313" key="3">
    <source>
        <dbReference type="Proteomes" id="UP001596528"/>
    </source>
</evidence>
<dbReference type="Proteomes" id="UP001596528">
    <property type="component" value="Unassembled WGS sequence"/>
</dbReference>
<keyword evidence="3" id="KW-1185">Reference proteome</keyword>
<dbReference type="RefSeq" id="WP_138788346.1">
    <property type="nucleotide sequence ID" value="NZ_JBHTGQ010000014.1"/>
</dbReference>
<feature type="chain" id="PRO_5045260818" evidence="1">
    <location>
        <begin position="25"/>
        <end position="213"/>
    </location>
</feature>